<evidence type="ECO:0000256" key="5">
    <source>
        <dbReference type="ARBA" id="ARBA00022984"/>
    </source>
</evidence>
<keyword evidence="2" id="KW-0808">Transferase</keyword>
<dbReference type="EMBL" id="CAADRN010000349">
    <property type="protein sequence ID" value="VFU18577.1"/>
    <property type="molecule type" value="Genomic_DNA"/>
</dbReference>
<dbReference type="InterPro" id="IPR050396">
    <property type="entry name" value="Glycosyltr_51/Transpeptidase"/>
</dbReference>
<dbReference type="GO" id="GO:0030288">
    <property type="term" value="C:outer membrane-bounded periplasmic space"/>
    <property type="evidence" value="ECO:0007669"/>
    <property type="project" value="TreeGrafter"/>
</dbReference>
<keyword evidence="6" id="KW-1133">Transmembrane helix</keyword>
<keyword evidence="1" id="KW-0328">Glycosyltransferase</keyword>
<reference evidence="10" key="1">
    <citation type="submission" date="2019-03" db="EMBL/GenBank/DDBJ databases">
        <authorList>
            <person name="Hao L."/>
        </authorList>
    </citation>
    <scope>NUCLEOTIDE SEQUENCE</scope>
</reference>
<dbReference type="AlphaFoldDB" id="A0A485M584"/>
<keyword evidence="8" id="KW-0961">Cell wall biogenesis/degradation</keyword>
<keyword evidence="4" id="KW-0133">Cell shape</keyword>
<feature type="domain" description="Penicillin-binding protein transpeptidase" evidence="9">
    <location>
        <begin position="24"/>
        <end position="294"/>
    </location>
</feature>
<keyword evidence="3" id="KW-0812">Transmembrane</keyword>
<evidence type="ECO:0000256" key="7">
    <source>
        <dbReference type="ARBA" id="ARBA00023136"/>
    </source>
</evidence>
<name>A0A485M584_9ZZZZ</name>
<dbReference type="SUPFAM" id="SSF56601">
    <property type="entry name" value="beta-lactamase/transpeptidase-like"/>
    <property type="match status" value="1"/>
</dbReference>
<dbReference type="Pfam" id="PF00905">
    <property type="entry name" value="Transpeptidase"/>
    <property type="match status" value="1"/>
</dbReference>
<proteinExistence type="predicted"/>
<keyword evidence="5" id="KW-0573">Peptidoglycan synthesis</keyword>
<dbReference type="GO" id="GO:0008658">
    <property type="term" value="F:penicillin binding"/>
    <property type="evidence" value="ECO:0007669"/>
    <property type="project" value="InterPro"/>
</dbReference>
<accession>A0A485M584</accession>
<dbReference type="Gene3D" id="3.40.710.10">
    <property type="entry name" value="DD-peptidase/beta-lactamase superfamily"/>
    <property type="match status" value="1"/>
</dbReference>
<dbReference type="PANTHER" id="PTHR32282:SF27">
    <property type="entry name" value="PENICILLIN-BINDING PROTEIN 1A"/>
    <property type="match status" value="1"/>
</dbReference>
<organism evidence="10">
    <name type="scientific">anaerobic digester metagenome</name>
    <dbReference type="NCBI Taxonomy" id="1263854"/>
    <lineage>
        <taxon>unclassified sequences</taxon>
        <taxon>metagenomes</taxon>
        <taxon>ecological metagenomes</taxon>
    </lineage>
</organism>
<keyword evidence="7" id="KW-0472">Membrane</keyword>
<dbReference type="GO" id="GO:0008360">
    <property type="term" value="P:regulation of cell shape"/>
    <property type="evidence" value="ECO:0007669"/>
    <property type="project" value="UniProtKB-KW"/>
</dbReference>
<dbReference type="GO" id="GO:0008955">
    <property type="term" value="F:peptidoglycan glycosyltransferase activity"/>
    <property type="evidence" value="ECO:0007669"/>
    <property type="project" value="TreeGrafter"/>
</dbReference>
<evidence type="ECO:0000256" key="1">
    <source>
        <dbReference type="ARBA" id="ARBA00022676"/>
    </source>
</evidence>
<protein>
    <submittedName>
        <fullName evidence="10">Penicillin-binding protein 2D</fullName>
    </submittedName>
</protein>
<dbReference type="PANTHER" id="PTHR32282">
    <property type="entry name" value="BINDING PROTEIN TRANSPEPTIDASE, PUTATIVE-RELATED"/>
    <property type="match status" value="1"/>
</dbReference>
<dbReference type="InterPro" id="IPR001460">
    <property type="entry name" value="PCN-bd_Tpept"/>
</dbReference>
<evidence type="ECO:0000256" key="8">
    <source>
        <dbReference type="ARBA" id="ARBA00023316"/>
    </source>
</evidence>
<dbReference type="GO" id="GO:0071555">
    <property type="term" value="P:cell wall organization"/>
    <property type="evidence" value="ECO:0007669"/>
    <property type="project" value="UniProtKB-KW"/>
</dbReference>
<sequence>MKMQEAAEKALTRGLARLNPDLEGALVALDPKTGQIRAMVGGRDYNKSQLNRVLARSQPGSTFKPFLYTAAIDLGYTAGTTIVCEPVSFPQAGRDDYVPKDYQGDYHYRPFTLKEALYTSDNVVAVSLNAQLGPEVMAGYAQRMGIDSPLRPYLSLPLGTSEVTPLEMVRAFGTLANRGIKTEPYSIQKITSRTGQVLEEHRPSLTQALDEKTAYIVTDMLTGVLKPGGTAANSGRNLGRPAAGKTGTTDNLREAWFVGYTPDLVAAVYVGYDDKSRAVGLTGADVAAPIWADFIRGALEGMSPSEFPVPDGVTKVKLCADDGLLAGEFNTRVIEAVFVRGTEPISKCYGFGPVDYLPYQVSPPFLEGDLGLFDFEEVLPYFLEQRHDDQEE</sequence>
<evidence type="ECO:0000313" key="10">
    <source>
        <dbReference type="EMBL" id="VFU18577.1"/>
    </source>
</evidence>
<evidence type="ECO:0000256" key="2">
    <source>
        <dbReference type="ARBA" id="ARBA00022679"/>
    </source>
</evidence>
<dbReference type="GO" id="GO:0009252">
    <property type="term" value="P:peptidoglycan biosynthetic process"/>
    <property type="evidence" value="ECO:0007669"/>
    <property type="project" value="UniProtKB-KW"/>
</dbReference>
<evidence type="ECO:0000259" key="9">
    <source>
        <dbReference type="Pfam" id="PF00905"/>
    </source>
</evidence>
<evidence type="ECO:0000256" key="3">
    <source>
        <dbReference type="ARBA" id="ARBA00022692"/>
    </source>
</evidence>
<dbReference type="InterPro" id="IPR012338">
    <property type="entry name" value="Beta-lactam/transpept-like"/>
</dbReference>
<gene>
    <name evidence="10" type="ORF">SCFA_490001</name>
</gene>
<evidence type="ECO:0000256" key="6">
    <source>
        <dbReference type="ARBA" id="ARBA00022989"/>
    </source>
</evidence>
<evidence type="ECO:0000256" key="4">
    <source>
        <dbReference type="ARBA" id="ARBA00022960"/>
    </source>
</evidence>